<feature type="compositionally biased region" description="Basic residues" evidence="1">
    <location>
        <begin position="1"/>
        <end position="11"/>
    </location>
</feature>
<feature type="non-terminal residue" evidence="2">
    <location>
        <position position="79"/>
    </location>
</feature>
<protein>
    <submittedName>
        <fullName evidence="2">Uncharacterized protein</fullName>
    </submittedName>
</protein>
<reference evidence="2" key="1">
    <citation type="journal article" date="2023" name="IScience">
        <title>Live-bearing cockroach genome reveals convergent evolutionary mechanisms linked to viviparity in insects and beyond.</title>
        <authorList>
            <person name="Fouks B."/>
            <person name="Harrison M.C."/>
            <person name="Mikhailova A.A."/>
            <person name="Marchal E."/>
            <person name="English S."/>
            <person name="Carruthers M."/>
            <person name="Jennings E.C."/>
            <person name="Chiamaka E.L."/>
            <person name="Frigard R.A."/>
            <person name="Pippel M."/>
            <person name="Attardo G.M."/>
            <person name="Benoit J.B."/>
            <person name="Bornberg-Bauer E."/>
            <person name="Tobe S.S."/>
        </authorList>
    </citation>
    <scope>NUCLEOTIDE SEQUENCE</scope>
    <source>
        <strain evidence="2">Stay&amp;Tobe</strain>
    </source>
</reference>
<organism evidence="2 3">
    <name type="scientific">Diploptera punctata</name>
    <name type="common">Pacific beetle cockroach</name>
    <dbReference type="NCBI Taxonomy" id="6984"/>
    <lineage>
        <taxon>Eukaryota</taxon>
        <taxon>Metazoa</taxon>
        <taxon>Ecdysozoa</taxon>
        <taxon>Arthropoda</taxon>
        <taxon>Hexapoda</taxon>
        <taxon>Insecta</taxon>
        <taxon>Pterygota</taxon>
        <taxon>Neoptera</taxon>
        <taxon>Polyneoptera</taxon>
        <taxon>Dictyoptera</taxon>
        <taxon>Blattodea</taxon>
        <taxon>Blaberoidea</taxon>
        <taxon>Blaberidae</taxon>
        <taxon>Diplopterinae</taxon>
        <taxon>Diploptera</taxon>
    </lineage>
</organism>
<dbReference type="AlphaFoldDB" id="A0AAD8E6L6"/>
<comment type="caution">
    <text evidence="2">The sequence shown here is derived from an EMBL/GenBank/DDBJ whole genome shotgun (WGS) entry which is preliminary data.</text>
</comment>
<sequence>KEGRNRQRRQMTTKAPVTRSTCTDKEGENRQRRQIACGLADPGSTHTPNGSDRTGLELPGSSHSQHVHRQGRKEIDKDN</sequence>
<evidence type="ECO:0000313" key="2">
    <source>
        <dbReference type="EMBL" id="KAJ9579220.1"/>
    </source>
</evidence>
<accession>A0AAD8E6L6</accession>
<feature type="compositionally biased region" description="Polar residues" evidence="1">
    <location>
        <begin position="12"/>
        <end position="21"/>
    </location>
</feature>
<proteinExistence type="predicted"/>
<reference evidence="2" key="2">
    <citation type="submission" date="2023-05" db="EMBL/GenBank/DDBJ databases">
        <authorList>
            <person name="Fouks B."/>
        </authorList>
    </citation>
    <scope>NUCLEOTIDE SEQUENCE</scope>
    <source>
        <strain evidence="2">Stay&amp;Tobe</strain>
        <tissue evidence="2">Testes</tissue>
    </source>
</reference>
<dbReference type="EMBL" id="JASPKZ010008588">
    <property type="protein sequence ID" value="KAJ9579220.1"/>
    <property type="molecule type" value="Genomic_DNA"/>
</dbReference>
<feature type="non-terminal residue" evidence="2">
    <location>
        <position position="1"/>
    </location>
</feature>
<evidence type="ECO:0000256" key="1">
    <source>
        <dbReference type="SAM" id="MobiDB-lite"/>
    </source>
</evidence>
<gene>
    <name evidence="2" type="ORF">L9F63_024673</name>
</gene>
<feature type="compositionally biased region" description="Basic and acidic residues" evidence="1">
    <location>
        <begin position="22"/>
        <end position="31"/>
    </location>
</feature>
<name>A0AAD8E6L6_DIPPU</name>
<evidence type="ECO:0000313" key="3">
    <source>
        <dbReference type="Proteomes" id="UP001233999"/>
    </source>
</evidence>
<keyword evidence="3" id="KW-1185">Reference proteome</keyword>
<dbReference type="Proteomes" id="UP001233999">
    <property type="component" value="Unassembled WGS sequence"/>
</dbReference>
<feature type="region of interest" description="Disordered" evidence="1">
    <location>
        <begin position="1"/>
        <end position="79"/>
    </location>
</feature>